<keyword evidence="3" id="KW-0813">Transport</keyword>
<keyword evidence="8" id="KW-0472">Membrane</keyword>
<evidence type="ECO:0000256" key="7">
    <source>
        <dbReference type="ARBA" id="ARBA00022967"/>
    </source>
</evidence>
<dbReference type="PANTHER" id="PTHR42711:SF5">
    <property type="entry name" value="ABC TRANSPORTER ATP-BINDING PROTEIN NATA"/>
    <property type="match status" value="1"/>
</dbReference>
<dbReference type="InterPro" id="IPR027417">
    <property type="entry name" value="P-loop_NTPase"/>
</dbReference>
<evidence type="ECO:0000313" key="11">
    <source>
        <dbReference type="Proteomes" id="UP000002377"/>
    </source>
</evidence>
<evidence type="ECO:0000256" key="5">
    <source>
        <dbReference type="ARBA" id="ARBA00022741"/>
    </source>
</evidence>
<dbReference type="RefSeq" id="WP_013120320.1">
    <property type="nucleotide sequence ID" value="NC_014152.1"/>
</dbReference>
<dbReference type="Pfam" id="PF00005">
    <property type="entry name" value="ABC_tran"/>
    <property type="match status" value="1"/>
</dbReference>
<keyword evidence="6" id="KW-0067">ATP-binding</keyword>
<dbReference type="KEGG" id="tjr:TherJR_1446"/>
<evidence type="ECO:0000256" key="3">
    <source>
        <dbReference type="ARBA" id="ARBA00022448"/>
    </source>
</evidence>
<feature type="domain" description="ABC transporter" evidence="9">
    <location>
        <begin position="9"/>
        <end position="239"/>
    </location>
</feature>
<dbReference type="InterPro" id="IPR050763">
    <property type="entry name" value="ABC_transporter_ATP-binding"/>
</dbReference>
<evidence type="ECO:0000256" key="8">
    <source>
        <dbReference type="ARBA" id="ARBA00023136"/>
    </source>
</evidence>
<dbReference type="PROSITE" id="PS50893">
    <property type="entry name" value="ABC_TRANSPORTER_2"/>
    <property type="match status" value="1"/>
</dbReference>
<dbReference type="InterPro" id="IPR003593">
    <property type="entry name" value="AAA+_ATPase"/>
</dbReference>
<keyword evidence="7" id="KW-1278">Translocase</keyword>
<dbReference type="PROSITE" id="PS00211">
    <property type="entry name" value="ABC_TRANSPORTER_1"/>
    <property type="match status" value="1"/>
</dbReference>
<keyword evidence="4" id="KW-1003">Cell membrane</keyword>
<keyword evidence="5" id="KW-0547">Nucleotide-binding</keyword>
<dbReference type="EMBL" id="CP002028">
    <property type="protein sequence ID" value="ADG82303.1"/>
    <property type="molecule type" value="Genomic_DNA"/>
</dbReference>
<evidence type="ECO:0000256" key="6">
    <source>
        <dbReference type="ARBA" id="ARBA00022840"/>
    </source>
</evidence>
<evidence type="ECO:0000256" key="2">
    <source>
        <dbReference type="ARBA" id="ARBA00005417"/>
    </source>
</evidence>
<evidence type="ECO:0000259" key="9">
    <source>
        <dbReference type="PROSITE" id="PS50893"/>
    </source>
</evidence>
<evidence type="ECO:0000256" key="1">
    <source>
        <dbReference type="ARBA" id="ARBA00004236"/>
    </source>
</evidence>
<keyword evidence="11" id="KW-1185">Reference proteome</keyword>
<dbReference type="GO" id="GO:0005886">
    <property type="term" value="C:plasma membrane"/>
    <property type="evidence" value="ECO:0007669"/>
    <property type="project" value="UniProtKB-SubCell"/>
</dbReference>
<dbReference type="GO" id="GO:0005524">
    <property type="term" value="F:ATP binding"/>
    <property type="evidence" value="ECO:0007669"/>
    <property type="project" value="UniProtKB-KW"/>
</dbReference>
<dbReference type="SMART" id="SM00382">
    <property type="entry name" value="AAA"/>
    <property type="match status" value="1"/>
</dbReference>
<evidence type="ECO:0000313" key="10">
    <source>
        <dbReference type="EMBL" id="ADG82303.1"/>
    </source>
</evidence>
<dbReference type="STRING" id="635013.TherJR_1446"/>
<protein>
    <submittedName>
        <fullName evidence="10">ABC transporter related protein</fullName>
    </submittedName>
</protein>
<dbReference type="Gene3D" id="3.40.50.300">
    <property type="entry name" value="P-loop containing nucleotide triphosphate hydrolases"/>
    <property type="match status" value="1"/>
</dbReference>
<name>D5XF82_THEPJ</name>
<comment type="similarity">
    <text evidence="2">Belongs to the ABC transporter superfamily.</text>
</comment>
<proteinExistence type="inferred from homology"/>
<dbReference type="PANTHER" id="PTHR42711">
    <property type="entry name" value="ABC TRANSPORTER ATP-BINDING PROTEIN"/>
    <property type="match status" value="1"/>
</dbReference>
<dbReference type="HOGENOM" id="CLU_000604_1_2_9"/>
<dbReference type="InterPro" id="IPR003439">
    <property type="entry name" value="ABC_transporter-like_ATP-bd"/>
</dbReference>
<dbReference type="AlphaFoldDB" id="D5XF82"/>
<dbReference type="eggNOG" id="COG1131">
    <property type="taxonomic scope" value="Bacteria"/>
</dbReference>
<sequence length="323" mass="35162">MAASADPVIKAHKLVKRFGSFTAVDAIDLSVMPGQCFGLLGPNGAGKSTTVKMITGLSPITGGTLEVFGLSIVTDARRIKAHLGVVAQDDNLDPELTVLENLIVYAGYFGIPKKEARQRAEELLSFMELEGKAGTKVDHLSGGMKRRLTIARALINKPKIIILDEPTTGLDPHARHTVWQKIRQLKENGTTVLLTTHYLEEASQLCDRLVFMHNGKIIDEGQPAALVSAHIGSHVLELAGGDFTAISRRLPGTNLINGFKLFGDTLYIYSNHGPQLQEWIKGLAIDFSYQLLRPATLEDVFLKLTGRSLEDDGLEGKEDIPCA</sequence>
<dbReference type="FunFam" id="3.40.50.300:FF:000589">
    <property type="entry name" value="ABC transporter, ATP-binding subunit"/>
    <property type="match status" value="1"/>
</dbReference>
<dbReference type="SUPFAM" id="SSF52540">
    <property type="entry name" value="P-loop containing nucleoside triphosphate hydrolases"/>
    <property type="match status" value="1"/>
</dbReference>
<dbReference type="OrthoDB" id="1805624at2"/>
<gene>
    <name evidence="10" type="ordered locus">TherJR_1446</name>
</gene>
<dbReference type="InterPro" id="IPR017871">
    <property type="entry name" value="ABC_transporter-like_CS"/>
</dbReference>
<dbReference type="Proteomes" id="UP000002377">
    <property type="component" value="Chromosome"/>
</dbReference>
<evidence type="ECO:0000256" key="4">
    <source>
        <dbReference type="ARBA" id="ARBA00022475"/>
    </source>
</evidence>
<comment type="subcellular location">
    <subcellularLocation>
        <location evidence="1">Cell membrane</location>
    </subcellularLocation>
</comment>
<reference evidence="10 11" key="1">
    <citation type="submission" date="2010-05" db="EMBL/GenBank/DDBJ databases">
        <title>Complete sequence of Thermincola sp. JR.</title>
        <authorList>
            <consortium name="US DOE Joint Genome Institute"/>
            <person name="Lucas S."/>
            <person name="Copeland A."/>
            <person name="Lapidus A."/>
            <person name="Cheng J.-F."/>
            <person name="Bruce D."/>
            <person name="Goodwin L."/>
            <person name="Pitluck S."/>
            <person name="Chertkov O."/>
            <person name="Detter J.C."/>
            <person name="Han C."/>
            <person name="Tapia R."/>
            <person name="Land M."/>
            <person name="Hauser L."/>
            <person name="Kyrpides N."/>
            <person name="Mikhailova N."/>
            <person name="Hazen T.C."/>
            <person name="Woyke T."/>
        </authorList>
    </citation>
    <scope>NUCLEOTIDE SEQUENCE [LARGE SCALE GENOMIC DNA]</scope>
    <source>
        <strain evidence="10 11">JR</strain>
    </source>
</reference>
<accession>D5XF82</accession>
<dbReference type="GO" id="GO:0016887">
    <property type="term" value="F:ATP hydrolysis activity"/>
    <property type="evidence" value="ECO:0007669"/>
    <property type="project" value="InterPro"/>
</dbReference>
<organism evidence="10 11">
    <name type="scientific">Thermincola potens (strain JR)</name>
    <dbReference type="NCBI Taxonomy" id="635013"/>
    <lineage>
        <taxon>Bacteria</taxon>
        <taxon>Bacillati</taxon>
        <taxon>Bacillota</taxon>
        <taxon>Clostridia</taxon>
        <taxon>Eubacteriales</taxon>
        <taxon>Thermincolaceae</taxon>
        <taxon>Thermincola</taxon>
    </lineage>
</organism>